<gene>
    <name evidence="1" type="ORF">BCR35DRAFT_269414</name>
</gene>
<evidence type="ECO:0000313" key="2">
    <source>
        <dbReference type="Proteomes" id="UP000193467"/>
    </source>
</evidence>
<keyword evidence="2" id="KW-1185">Reference proteome</keyword>
<dbReference type="InParanoid" id="A0A1Y2ELJ0"/>
<sequence length="381" mass="42283">MLILVYAASPAVDWLHNPSVISSFHNHLSAPSPTRVGPRQYPYLYYGNGCNTTELIRVVKDARIRPDGRSRSEYSAPKGTDDDQFSLDDFKWSYDFDGCPTPHLFTPAETCDLLSAFGGIRMQGDSLLRQFAQGVFLLLADGFSGLVEPGAEKECHGNGVFTEGTYCKFHEIFDTRNMTTVCGEDPFVHWRWISQKGNPTPIPADYNTSHPLIETYNTFISSLPARRQQYSPILVHSTGIHYKFDTEPTINAHILPFLRNVSSVIPQPLKFWSGNPAPGANKPAAWLATQGPEPTILYNEQMNELLAELSPGELSLGAWRQMEWYNSTEGALSYDGTHYSYQVAMERAQVFLNLLDIVWGEIVAAGGLVEGEPAAEGLAAI</sequence>
<protein>
    <submittedName>
        <fullName evidence="1">Uncharacterized protein</fullName>
    </submittedName>
</protein>
<dbReference type="EMBL" id="MCGR01000052">
    <property type="protein sequence ID" value="ORY72409.1"/>
    <property type="molecule type" value="Genomic_DNA"/>
</dbReference>
<organism evidence="1 2">
    <name type="scientific">Leucosporidium creatinivorum</name>
    <dbReference type="NCBI Taxonomy" id="106004"/>
    <lineage>
        <taxon>Eukaryota</taxon>
        <taxon>Fungi</taxon>
        <taxon>Dikarya</taxon>
        <taxon>Basidiomycota</taxon>
        <taxon>Pucciniomycotina</taxon>
        <taxon>Microbotryomycetes</taxon>
        <taxon>Leucosporidiales</taxon>
        <taxon>Leucosporidium</taxon>
    </lineage>
</organism>
<reference evidence="1 2" key="1">
    <citation type="submission" date="2016-07" db="EMBL/GenBank/DDBJ databases">
        <title>Pervasive Adenine N6-methylation of Active Genes in Fungi.</title>
        <authorList>
            <consortium name="DOE Joint Genome Institute"/>
            <person name="Mondo S.J."/>
            <person name="Dannebaum R.O."/>
            <person name="Kuo R.C."/>
            <person name="Labutti K."/>
            <person name="Haridas S."/>
            <person name="Kuo A."/>
            <person name="Salamov A."/>
            <person name="Ahrendt S.R."/>
            <person name="Lipzen A."/>
            <person name="Sullivan W."/>
            <person name="Andreopoulos W.B."/>
            <person name="Clum A."/>
            <person name="Lindquist E."/>
            <person name="Daum C."/>
            <person name="Ramamoorthy G.K."/>
            <person name="Gryganskyi A."/>
            <person name="Culley D."/>
            <person name="Magnuson J.K."/>
            <person name="James T.Y."/>
            <person name="O'Malley M.A."/>
            <person name="Stajich J.E."/>
            <person name="Spatafora J.W."/>
            <person name="Visel A."/>
            <person name="Grigoriev I.V."/>
        </authorList>
    </citation>
    <scope>NUCLEOTIDE SEQUENCE [LARGE SCALE GENOMIC DNA]</scope>
    <source>
        <strain evidence="1 2">62-1032</strain>
    </source>
</reference>
<accession>A0A1Y2ELJ0</accession>
<proteinExistence type="predicted"/>
<comment type="caution">
    <text evidence="1">The sequence shown here is derived from an EMBL/GenBank/DDBJ whole genome shotgun (WGS) entry which is preliminary data.</text>
</comment>
<dbReference type="AlphaFoldDB" id="A0A1Y2ELJ0"/>
<evidence type="ECO:0000313" key="1">
    <source>
        <dbReference type="EMBL" id="ORY72409.1"/>
    </source>
</evidence>
<dbReference type="OrthoDB" id="2520872at2759"/>
<dbReference type="Proteomes" id="UP000193467">
    <property type="component" value="Unassembled WGS sequence"/>
</dbReference>
<name>A0A1Y2ELJ0_9BASI</name>